<dbReference type="GO" id="GO:0003723">
    <property type="term" value="F:RNA binding"/>
    <property type="evidence" value="ECO:0007669"/>
    <property type="project" value="InterPro"/>
</dbReference>
<feature type="domain" description="RNA-binding protein Tab2-like N-terminal" evidence="1">
    <location>
        <begin position="31"/>
        <end position="88"/>
    </location>
</feature>
<protein>
    <recommendedName>
        <fullName evidence="1">RNA-binding protein Tab2-like N-terminal domain-containing protein</fullName>
    </recommendedName>
</protein>
<dbReference type="Pfam" id="PF06485">
    <property type="entry name" value="Tab2-like_N"/>
    <property type="match status" value="1"/>
</dbReference>
<dbReference type="EMBL" id="BRXZ01001532">
    <property type="protein sequence ID" value="GMH73492.1"/>
    <property type="molecule type" value="Genomic_DNA"/>
</dbReference>
<feature type="non-terminal residue" evidence="2">
    <location>
        <position position="94"/>
    </location>
</feature>
<dbReference type="InterPro" id="IPR009472">
    <property type="entry name" value="Tab2-like"/>
</dbReference>
<dbReference type="OrthoDB" id="3833at2759"/>
<proteinExistence type="predicted"/>
<name>A0A9W7AQ86_9STRA</name>
<reference evidence="2" key="1">
    <citation type="submission" date="2022-07" db="EMBL/GenBank/DDBJ databases">
        <title>Genome analysis of Parmales, a sister group of diatoms, reveals the evolutionary specialization of diatoms from phago-mixotrophs to photoautotrophs.</title>
        <authorList>
            <person name="Ban H."/>
            <person name="Sato S."/>
            <person name="Yoshikawa S."/>
            <person name="Kazumasa Y."/>
            <person name="Nakamura Y."/>
            <person name="Ichinomiya M."/>
            <person name="Saitoh K."/>
            <person name="Sato N."/>
            <person name="Blanc-Mathieu R."/>
            <person name="Endo H."/>
            <person name="Kuwata A."/>
            <person name="Ogata H."/>
        </authorList>
    </citation>
    <scope>NUCLEOTIDE SEQUENCE</scope>
</reference>
<gene>
    <name evidence="2" type="ORF">TrRE_jg4188</name>
</gene>
<keyword evidence="3" id="KW-1185">Reference proteome</keyword>
<sequence>MDDGSTPLTDERSDEGIVEMKCPGSEISTAWELDVYSRPVLVDGKKLWEVLLTSSDSKMRFVRTLPSSAVNSKAVRDAVESCIEEVGERGGDCK</sequence>
<accession>A0A9W7AQ86</accession>
<comment type="caution">
    <text evidence="2">The sequence shown here is derived from an EMBL/GenBank/DDBJ whole genome shotgun (WGS) entry which is preliminary data.</text>
</comment>
<dbReference type="Proteomes" id="UP001165082">
    <property type="component" value="Unassembled WGS sequence"/>
</dbReference>
<evidence type="ECO:0000259" key="1">
    <source>
        <dbReference type="Pfam" id="PF06485"/>
    </source>
</evidence>
<dbReference type="AlphaFoldDB" id="A0A9W7AQ86"/>
<evidence type="ECO:0000313" key="3">
    <source>
        <dbReference type="Proteomes" id="UP001165082"/>
    </source>
</evidence>
<dbReference type="PANTHER" id="PTHR34556:SF2">
    <property type="entry name" value="PROTEIN TAB2 HOMOLOG, CHLOROPLASTIC"/>
    <property type="match status" value="1"/>
</dbReference>
<organism evidence="2 3">
    <name type="scientific">Triparma retinervis</name>
    <dbReference type="NCBI Taxonomy" id="2557542"/>
    <lineage>
        <taxon>Eukaryota</taxon>
        <taxon>Sar</taxon>
        <taxon>Stramenopiles</taxon>
        <taxon>Ochrophyta</taxon>
        <taxon>Bolidophyceae</taxon>
        <taxon>Parmales</taxon>
        <taxon>Triparmaceae</taxon>
        <taxon>Triparma</taxon>
    </lineage>
</organism>
<dbReference type="InterPro" id="IPR046760">
    <property type="entry name" value="Tab2-like_N"/>
</dbReference>
<evidence type="ECO:0000313" key="2">
    <source>
        <dbReference type="EMBL" id="GMH73492.1"/>
    </source>
</evidence>
<dbReference type="PANTHER" id="PTHR34556">
    <property type="match status" value="1"/>
</dbReference>